<dbReference type="EMBL" id="VIIS01000440">
    <property type="protein sequence ID" value="KAF0309039.1"/>
    <property type="molecule type" value="Genomic_DNA"/>
</dbReference>
<dbReference type="Proteomes" id="UP000440578">
    <property type="component" value="Unassembled WGS sequence"/>
</dbReference>
<proteinExistence type="predicted"/>
<evidence type="ECO:0000313" key="2">
    <source>
        <dbReference type="Proteomes" id="UP000440578"/>
    </source>
</evidence>
<accession>A0A6A4WUT3</accession>
<dbReference type="AlphaFoldDB" id="A0A6A4WUT3"/>
<comment type="caution">
    <text evidence="1">The sequence shown here is derived from an EMBL/GenBank/DDBJ whole genome shotgun (WGS) entry which is preliminary data.</text>
</comment>
<keyword evidence="2" id="KW-1185">Reference proteome</keyword>
<organism evidence="1 2">
    <name type="scientific">Amphibalanus amphitrite</name>
    <name type="common">Striped barnacle</name>
    <name type="synonym">Balanus amphitrite</name>
    <dbReference type="NCBI Taxonomy" id="1232801"/>
    <lineage>
        <taxon>Eukaryota</taxon>
        <taxon>Metazoa</taxon>
        <taxon>Ecdysozoa</taxon>
        <taxon>Arthropoda</taxon>
        <taxon>Crustacea</taxon>
        <taxon>Multicrustacea</taxon>
        <taxon>Cirripedia</taxon>
        <taxon>Thoracica</taxon>
        <taxon>Thoracicalcarea</taxon>
        <taxon>Balanomorpha</taxon>
        <taxon>Balanoidea</taxon>
        <taxon>Balanidae</taxon>
        <taxon>Amphibalaninae</taxon>
        <taxon>Amphibalanus</taxon>
    </lineage>
</organism>
<dbReference type="GO" id="GO:0008092">
    <property type="term" value="F:cytoskeletal protein binding"/>
    <property type="evidence" value="ECO:0007669"/>
    <property type="project" value="TreeGrafter"/>
</dbReference>
<reference evidence="1 2" key="1">
    <citation type="submission" date="2019-07" db="EMBL/GenBank/DDBJ databases">
        <title>Draft genome assembly of a fouling barnacle, Amphibalanus amphitrite (Darwin, 1854): The first reference genome for Thecostraca.</title>
        <authorList>
            <person name="Kim W."/>
        </authorList>
    </citation>
    <scope>NUCLEOTIDE SEQUENCE [LARGE SCALE GENOMIC DNA]</scope>
    <source>
        <strain evidence="1">SNU_AA5</strain>
        <tissue evidence="1">Soma without cirri and trophi</tissue>
    </source>
</reference>
<evidence type="ECO:0000313" key="1">
    <source>
        <dbReference type="EMBL" id="KAF0309039.1"/>
    </source>
</evidence>
<dbReference type="GO" id="GO:0031344">
    <property type="term" value="P:regulation of cell projection organization"/>
    <property type="evidence" value="ECO:0007669"/>
    <property type="project" value="TreeGrafter"/>
</dbReference>
<dbReference type="InterPro" id="IPR033602">
    <property type="entry name" value="CIMAP3"/>
</dbReference>
<name>A0A6A4WUT3_AMPAM</name>
<sequence length="282" mass="32307">MEILRELDLYKPSNPKLVFGSTQERKLLPTLPSAAPASRLGLLLHRDSWPQLGPGRYATEQRTSFTHQLDLRPRSRRGVMFGASTEPRLLKAERRRAPSPGRYQADLWADLRPVQPPRAHSAPPSVRRAPFGRASDRFYEPRRAKDPCTPGVGAYHPEGCIIRRELRKQHSFGGKIEVVPSVIVKCVVNNSDLCNVCGERPYGDYYESGRDHLCRACYRRIRHASPRAAAEVYSRQQLAAFRKVRDCSEIHRHENTDAALQLKTPREINRLRNREAYLSLYF</sequence>
<dbReference type="PANTHER" id="PTHR31508">
    <property type="entry name" value="PROTEIN PITCHFORK"/>
    <property type="match status" value="1"/>
</dbReference>
<dbReference type="PANTHER" id="PTHR31508:SF2">
    <property type="entry name" value="PROTEIN PITCHFORK"/>
    <property type="match status" value="1"/>
</dbReference>
<protein>
    <submittedName>
        <fullName evidence="1">Protein pitchfork</fullName>
    </submittedName>
</protein>
<gene>
    <name evidence="1" type="primary">PIFO</name>
    <name evidence="1" type="ORF">FJT64_019785</name>
</gene>